<dbReference type="Proteomes" id="UP001488838">
    <property type="component" value="Unassembled WGS sequence"/>
</dbReference>
<dbReference type="Gene3D" id="3.20.20.70">
    <property type="entry name" value="Aldolase class I"/>
    <property type="match status" value="1"/>
</dbReference>
<dbReference type="InterPro" id="IPR013785">
    <property type="entry name" value="Aldolase_TIM"/>
</dbReference>
<keyword evidence="2" id="KW-1185">Reference proteome</keyword>
<dbReference type="GO" id="GO:0051539">
    <property type="term" value="F:4 iron, 4 sulfur cluster binding"/>
    <property type="evidence" value="ECO:0007669"/>
    <property type="project" value="InterPro"/>
</dbReference>
<protein>
    <submittedName>
        <fullName evidence="1">Uncharacterized protein</fullName>
    </submittedName>
</protein>
<dbReference type="PANTHER" id="PTHR13930:SF0">
    <property type="entry name" value="S-ADENOSYL-L-METHIONINE-DEPENDENT TRNA 4-DEMETHYLWYOSINE SYNTHASE TYW1-RELATED"/>
    <property type="match status" value="1"/>
</dbReference>
<dbReference type="AlphaFoldDB" id="A0AAW0JRM6"/>
<gene>
    <name evidence="1" type="ORF">U0070_012709</name>
</gene>
<reference evidence="1 2" key="1">
    <citation type="journal article" date="2023" name="bioRxiv">
        <title>Conserved and derived expression patterns and positive selection on dental genes reveal complex evolutionary context of ever-growing rodent molars.</title>
        <authorList>
            <person name="Calamari Z.T."/>
            <person name="Song A."/>
            <person name="Cohen E."/>
            <person name="Akter M."/>
            <person name="Roy R.D."/>
            <person name="Hallikas O."/>
            <person name="Christensen M.M."/>
            <person name="Li P."/>
            <person name="Marangoni P."/>
            <person name="Jernvall J."/>
            <person name="Klein O.D."/>
        </authorList>
    </citation>
    <scope>NUCLEOTIDE SEQUENCE [LARGE SCALE GENOMIC DNA]</scope>
    <source>
        <strain evidence="1">V071</strain>
    </source>
</reference>
<evidence type="ECO:0000313" key="2">
    <source>
        <dbReference type="Proteomes" id="UP001488838"/>
    </source>
</evidence>
<evidence type="ECO:0000313" key="1">
    <source>
        <dbReference type="EMBL" id="KAK7829238.1"/>
    </source>
</evidence>
<sequence>MLVHHTNPVGTEWRWKMDQPELILKEAIENHQNMIKQFKAALGAPICTATLLDESVSLEVWLSQERACLARI</sequence>
<comment type="caution">
    <text evidence="1">The sequence shown here is derived from an EMBL/GenBank/DDBJ whole genome shotgun (WGS) entry which is preliminary data.</text>
</comment>
<dbReference type="PANTHER" id="PTHR13930">
    <property type="entry name" value="S-ADENOSYL-L-METHIONINE-DEPENDENT TRNA 4-DEMETHYLWYOSINE SYNTHASE"/>
    <property type="match status" value="1"/>
</dbReference>
<name>A0AAW0JRM6_MYOGA</name>
<proteinExistence type="predicted"/>
<accession>A0AAW0JRM6</accession>
<dbReference type="InterPro" id="IPR034556">
    <property type="entry name" value="tRNA_wybutosine-synthase"/>
</dbReference>
<dbReference type="EMBL" id="JBBHLL010000022">
    <property type="protein sequence ID" value="KAK7829238.1"/>
    <property type="molecule type" value="Genomic_DNA"/>
</dbReference>
<organism evidence="1 2">
    <name type="scientific">Myodes glareolus</name>
    <name type="common">Bank vole</name>
    <name type="synonym">Clethrionomys glareolus</name>
    <dbReference type="NCBI Taxonomy" id="447135"/>
    <lineage>
        <taxon>Eukaryota</taxon>
        <taxon>Metazoa</taxon>
        <taxon>Chordata</taxon>
        <taxon>Craniata</taxon>
        <taxon>Vertebrata</taxon>
        <taxon>Euteleostomi</taxon>
        <taxon>Mammalia</taxon>
        <taxon>Eutheria</taxon>
        <taxon>Euarchontoglires</taxon>
        <taxon>Glires</taxon>
        <taxon>Rodentia</taxon>
        <taxon>Myomorpha</taxon>
        <taxon>Muroidea</taxon>
        <taxon>Cricetidae</taxon>
        <taxon>Arvicolinae</taxon>
        <taxon>Myodes</taxon>
    </lineage>
</organism>
<dbReference type="GO" id="GO:0031591">
    <property type="term" value="P:wybutosine biosynthetic process"/>
    <property type="evidence" value="ECO:0007669"/>
    <property type="project" value="TreeGrafter"/>
</dbReference>